<comment type="cofactor">
    <cofactor evidence="1">
        <name>Mg(2+)</name>
        <dbReference type="ChEBI" id="CHEBI:18420"/>
    </cofactor>
</comment>
<dbReference type="Pfam" id="PF00069">
    <property type="entry name" value="Pkinase"/>
    <property type="match status" value="1"/>
</dbReference>
<evidence type="ECO:0000313" key="14">
    <source>
        <dbReference type="Ensembl" id="ENSXCOP00000014695.1"/>
    </source>
</evidence>
<evidence type="ECO:0000256" key="3">
    <source>
        <dbReference type="ARBA" id="ARBA00012513"/>
    </source>
</evidence>
<evidence type="ECO:0000256" key="11">
    <source>
        <dbReference type="ARBA" id="ARBA00047899"/>
    </source>
</evidence>
<name>A0A3B5LUZ8_9TELE</name>
<dbReference type="Gene3D" id="3.30.200.20">
    <property type="entry name" value="Phosphorylase Kinase, domain 1"/>
    <property type="match status" value="1"/>
</dbReference>
<dbReference type="Proteomes" id="UP000261380">
    <property type="component" value="Unplaced"/>
</dbReference>
<sequence>RGVEPIACLKLPAGEITEDATESTSADEDKERVGHALNVTCSDGGKVATKAVSEENEEEAEMKAVSTSPGGRFLKFDIELGRGSFKTVYKGLDTDTWVEVAWCELQDRKLSKIERQRFKEEAEMLKGLQHPNIVRFYDFWESPLKGKKYIVLVTELMTSGTLKTYLKRFKVMKPKVLRSWCRQILKGLHFLHTRTPPIIHRDLKCDNIFITGPTGSVKIGDLGLATLKAASFAKSVIGTPEFMAPEMYEEHYDEAVDVYAFGMCMLEMATSEYPYSECQNAAQIYRKVTSGVKPASYNKVVDPEIKEIIGECICQKKEERYTIKDLLNHAFFAEDTGVRVELAEEDDGKKPTIALKLWVEDHKKLKGKYKESGAIEFTFDLEKEVPEVVAQEMVESGFFQESDAKTVGKSIRDRVALIKWRRGRTAAIVAPVDQGDGGQRINVTSSEGVSGAVPHVVQPFVVEPEDTDADQHSRLHNLPTSTTSVTCRSFHSLCPETTHKSLTFFFIEVHFYVCQQQTAHLTVAWALLCTQTVIAASRVSSTSPYWSLLLWQHSRFVSHHPSETYAFRLIEAHVNFLCSRFPLYEH</sequence>
<dbReference type="PROSITE" id="PS00108">
    <property type="entry name" value="PROTEIN_KINASE_ST"/>
    <property type="match status" value="1"/>
</dbReference>
<dbReference type="GO" id="GO:0005524">
    <property type="term" value="F:ATP binding"/>
    <property type="evidence" value="ECO:0007669"/>
    <property type="project" value="UniProtKB-KW"/>
</dbReference>
<dbReference type="InterPro" id="IPR008271">
    <property type="entry name" value="Ser/Thr_kinase_AS"/>
</dbReference>
<dbReference type="GO" id="GO:0004674">
    <property type="term" value="F:protein serine/threonine kinase activity"/>
    <property type="evidence" value="ECO:0007669"/>
    <property type="project" value="UniProtKB-KW"/>
</dbReference>
<keyword evidence="6" id="KW-0597">Phosphoprotein</keyword>
<dbReference type="FunFam" id="3.10.20.90:FF:000007">
    <property type="entry name" value="Serine/threonine-protein kinase WNK1 isoform 1"/>
    <property type="match status" value="1"/>
</dbReference>
<dbReference type="SUPFAM" id="SSF56112">
    <property type="entry name" value="Protein kinase-like (PK-like)"/>
    <property type="match status" value="1"/>
</dbReference>
<dbReference type="GO" id="GO:0005737">
    <property type="term" value="C:cytoplasm"/>
    <property type="evidence" value="ECO:0007669"/>
    <property type="project" value="UniProtKB-SubCell"/>
</dbReference>
<evidence type="ECO:0000256" key="10">
    <source>
        <dbReference type="ARBA" id="ARBA00022840"/>
    </source>
</evidence>
<comment type="catalytic activity">
    <reaction evidence="12">
        <text>L-seryl-[protein] + ATP = O-phospho-L-seryl-[protein] + ADP + H(+)</text>
        <dbReference type="Rhea" id="RHEA:17989"/>
        <dbReference type="Rhea" id="RHEA-COMP:9863"/>
        <dbReference type="Rhea" id="RHEA-COMP:11604"/>
        <dbReference type="ChEBI" id="CHEBI:15378"/>
        <dbReference type="ChEBI" id="CHEBI:29999"/>
        <dbReference type="ChEBI" id="CHEBI:30616"/>
        <dbReference type="ChEBI" id="CHEBI:83421"/>
        <dbReference type="ChEBI" id="CHEBI:456216"/>
        <dbReference type="EC" id="2.7.11.1"/>
    </reaction>
</comment>
<evidence type="ECO:0000256" key="7">
    <source>
        <dbReference type="ARBA" id="ARBA00022679"/>
    </source>
</evidence>
<protein>
    <recommendedName>
        <fullName evidence="3">non-specific serine/threonine protein kinase</fullName>
        <ecNumber evidence="3">2.7.11.1</ecNumber>
    </recommendedName>
</protein>
<dbReference type="STRING" id="32473.ENSXCOP00000014695"/>
<evidence type="ECO:0000259" key="13">
    <source>
        <dbReference type="PROSITE" id="PS50011"/>
    </source>
</evidence>
<dbReference type="FunFam" id="3.30.200.20:FF:000494">
    <property type="entry name" value="serine/threonine-protein kinase WNK2 isoform X2"/>
    <property type="match status" value="1"/>
</dbReference>
<dbReference type="EC" id="2.7.11.1" evidence="3"/>
<evidence type="ECO:0000256" key="5">
    <source>
        <dbReference type="ARBA" id="ARBA00022527"/>
    </source>
</evidence>
<dbReference type="InterPro" id="IPR050588">
    <property type="entry name" value="WNK_Ser-Thr_kinase"/>
</dbReference>
<keyword evidence="9" id="KW-0418">Kinase</keyword>
<dbReference type="Gene3D" id="1.10.510.10">
    <property type="entry name" value="Transferase(Phosphotransferase) domain 1"/>
    <property type="match status" value="1"/>
</dbReference>
<accession>A0A3B5LUZ8</accession>
<reference evidence="14" key="2">
    <citation type="submission" date="2025-09" db="UniProtKB">
        <authorList>
            <consortium name="Ensembl"/>
        </authorList>
    </citation>
    <scope>IDENTIFICATION</scope>
</reference>
<keyword evidence="4" id="KW-0963">Cytoplasm</keyword>
<dbReference type="Pfam" id="PF12202">
    <property type="entry name" value="OSR1_C"/>
    <property type="match status" value="1"/>
</dbReference>
<dbReference type="FunFam" id="1.10.510.10:FF:000006">
    <property type="entry name" value="Serine/threonine-protein kinase WNK1 isoform 2"/>
    <property type="match status" value="1"/>
</dbReference>
<dbReference type="SMART" id="SM00220">
    <property type="entry name" value="S_TKc"/>
    <property type="match status" value="1"/>
</dbReference>
<evidence type="ECO:0000256" key="9">
    <source>
        <dbReference type="ARBA" id="ARBA00022777"/>
    </source>
</evidence>
<dbReference type="PROSITE" id="PS50011">
    <property type="entry name" value="PROTEIN_KINASE_DOM"/>
    <property type="match status" value="1"/>
</dbReference>
<dbReference type="AlphaFoldDB" id="A0A3B5LUZ8"/>
<comment type="subcellular location">
    <subcellularLocation>
        <location evidence="2">Cytoplasm</location>
    </subcellularLocation>
</comment>
<dbReference type="InterPro" id="IPR000719">
    <property type="entry name" value="Prot_kinase_dom"/>
</dbReference>
<dbReference type="InterPro" id="IPR011009">
    <property type="entry name" value="Kinase-like_dom_sf"/>
</dbReference>
<evidence type="ECO:0000256" key="1">
    <source>
        <dbReference type="ARBA" id="ARBA00001946"/>
    </source>
</evidence>
<evidence type="ECO:0000256" key="2">
    <source>
        <dbReference type="ARBA" id="ARBA00004496"/>
    </source>
</evidence>
<keyword evidence="15" id="KW-1185">Reference proteome</keyword>
<dbReference type="Gene3D" id="3.10.20.90">
    <property type="entry name" value="Phosphatidylinositol 3-kinase Catalytic Subunit, Chain A, domain 1"/>
    <property type="match status" value="1"/>
</dbReference>
<evidence type="ECO:0000256" key="12">
    <source>
        <dbReference type="ARBA" id="ARBA00048679"/>
    </source>
</evidence>
<dbReference type="Ensembl" id="ENSXCOT00000014881.1">
    <property type="protein sequence ID" value="ENSXCOP00000014695.1"/>
    <property type="gene ID" value="ENSXCOG00000011155.1"/>
</dbReference>
<dbReference type="GeneTree" id="ENSGT00940000157161"/>
<keyword evidence="8" id="KW-0547">Nucleotide-binding</keyword>
<comment type="catalytic activity">
    <reaction evidence="11">
        <text>L-threonyl-[protein] + ATP = O-phospho-L-threonyl-[protein] + ADP + H(+)</text>
        <dbReference type="Rhea" id="RHEA:46608"/>
        <dbReference type="Rhea" id="RHEA-COMP:11060"/>
        <dbReference type="Rhea" id="RHEA-COMP:11605"/>
        <dbReference type="ChEBI" id="CHEBI:15378"/>
        <dbReference type="ChEBI" id="CHEBI:30013"/>
        <dbReference type="ChEBI" id="CHEBI:30616"/>
        <dbReference type="ChEBI" id="CHEBI:61977"/>
        <dbReference type="ChEBI" id="CHEBI:456216"/>
        <dbReference type="EC" id="2.7.11.1"/>
    </reaction>
</comment>
<dbReference type="InterPro" id="IPR024678">
    <property type="entry name" value="Kinase_OSR1/WNK_CCT"/>
</dbReference>
<evidence type="ECO:0000256" key="8">
    <source>
        <dbReference type="ARBA" id="ARBA00022741"/>
    </source>
</evidence>
<evidence type="ECO:0000256" key="4">
    <source>
        <dbReference type="ARBA" id="ARBA00022490"/>
    </source>
</evidence>
<dbReference type="PANTHER" id="PTHR13902">
    <property type="entry name" value="SERINE/THREONINE-PROTEIN KINASE WNK WITH NO LYSINE -RELATED"/>
    <property type="match status" value="1"/>
</dbReference>
<keyword evidence="10" id="KW-0067">ATP-binding</keyword>
<evidence type="ECO:0000256" key="6">
    <source>
        <dbReference type="ARBA" id="ARBA00022553"/>
    </source>
</evidence>
<evidence type="ECO:0000313" key="15">
    <source>
        <dbReference type="Proteomes" id="UP000261380"/>
    </source>
</evidence>
<organism evidence="14 15">
    <name type="scientific">Xiphophorus couchianus</name>
    <name type="common">Monterrey platyfish</name>
    <dbReference type="NCBI Taxonomy" id="32473"/>
    <lineage>
        <taxon>Eukaryota</taxon>
        <taxon>Metazoa</taxon>
        <taxon>Chordata</taxon>
        <taxon>Craniata</taxon>
        <taxon>Vertebrata</taxon>
        <taxon>Euteleostomi</taxon>
        <taxon>Actinopterygii</taxon>
        <taxon>Neopterygii</taxon>
        <taxon>Teleostei</taxon>
        <taxon>Neoteleostei</taxon>
        <taxon>Acanthomorphata</taxon>
        <taxon>Ovalentaria</taxon>
        <taxon>Atherinomorphae</taxon>
        <taxon>Cyprinodontiformes</taxon>
        <taxon>Poeciliidae</taxon>
        <taxon>Poeciliinae</taxon>
        <taxon>Xiphophorus</taxon>
    </lineage>
</organism>
<reference evidence="14" key="1">
    <citation type="submission" date="2025-08" db="UniProtKB">
        <authorList>
            <consortium name="Ensembl"/>
        </authorList>
    </citation>
    <scope>IDENTIFICATION</scope>
</reference>
<proteinExistence type="predicted"/>
<feature type="domain" description="Protein kinase" evidence="13">
    <location>
        <begin position="74"/>
        <end position="332"/>
    </location>
</feature>
<keyword evidence="5" id="KW-0723">Serine/threonine-protein kinase</keyword>
<keyword evidence="7" id="KW-0808">Transferase</keyword>
<dbReference type="CDD" id="cd13983">
    <property type="entry name" value="STKc_WNK"/>
    <property type="match status" value="1"/>
</dbReference>